<keyword evidence="4" id="KW-0709">Segmentation polarity protein</keyword>
<keyword evidence="8" id="KW-0804">Transcription</keyword>
<accession>A0A8D8YS13</accession>
<dbReference type="GO" id="GO:0007435">
    <property type="term" value="P:salivary gland morphogenesis"/>
    <property type="evidence" value="ECO:0007669"/>
    <property type="project" value="UniProtKB-ARBA"/>
</dbReference>
<sequence>MPHVSSVSGAGDDLGSTDEVKVFKEEGEDEKRSSENLTEDKTSLIDLTESQEKSVSPNSYNSNKNASRSDLSPVFGECRTQATWIPNYRKLEPTPHTSSFNMGYLVSPYPYANGTTGSLPVSMVSPSCILDSDIDLESYNYNYNLNTLASKMGLGAAHPFFVHNGDPLGQPPPAHMGIPPYHLDKAAGEYWRTTPPIQDIKRLLAASGLSRPSMYPFSAGQYPYPILSPDMTAASWHSPYPTISSGASGFRGPYPSSLPITSTSLPSDFYRFSPTSLMAAHPGLSPHSHPAIVTPGPKQELLDHNHRSHHSEHKNSSSSNNNSDTTKSQESSHSNNNSNSNDKKKPHIKKPLNAFMLYMKEMRAKVVAECTLKESAAINQILGRRWHSLSREEQAKYYEKARQERQLHMELYPGWSARDNYGYGAKKKKRKKERTPIIDTNGGNSMKKCRARYGLDQQSQWCKPCSPDERTGHLVLTGGPLLHGASNVSSPQGPTRKKRCIRYVGKDDGNQSEDNLGSCGSIGTPPDDDMGSISSPGGLSGLSSLTSPSMILPSPSSLASPCMSLQSPLTPHTLDIYDVKPPMPVPLILPTRNPVGTNPHDINNPLSVNQLVKSPAPPHSSANKTHHPISVT</sequence>
<evidence type="ECO:0000259" key="15">
    <source>
        <dbReference type="PROSITE" id="PS50118"/>
    </source>
</evidence>
<evidence type="ECO:0000256" key="13">
    <source>
        <dbReference type="PROSITE-ProRule" id="PRU00267"/>
    </source>
</evidence>
<dbReference type="GO" id="GO:0000785">
    <property type="term" value="C:chromatin"/>
    <property type="evidence" value="ECO:0007669"/>
    <property type="project" value="TreeGrafter"/>
</dbReference>
<dbReference type="GO" id="GO:0000978">
    <property type="term" value="F:RNA polymerase II cis-regulatory region sequence-specific DNA binding"/>
    <property type="evidence" value="ECO:0007669"/>
    <property type="project" value="TreeGrafter"/>
</dbReference>
<dbReference type="Gene3D" id="1.10.30.10">
    <property type="entry name" value="High mobility group box domain"/>
    <property type="match status" value="1"/>
</dbReference>
<keyword evidence="7" id="KW-0010">Activator</keyword>
<dbReference type="GO" id="GO:0035277">
    <property type="term" value="P:spiracle morphogenesis, open tracheal system"/>
    <property type="evidence" value="ECO:0007669"/>
    <property type="project" value="UniProtKB-ARBA"/>
</dbReference>
<feature type="domain" description="HMG box" evidence="15">
    <location>
        <begin position="348"/>
        <end position="416"/>
    </location>
</feature>
<keyword evidence="9 13" id="KW-0539">Nucleus</keyword>
<feature type="compositionally biased region" description="Low complexity" evidence="14">
    <location>
        <begin position="531"/>
        <end position="548"/>
    </location>
</feature>
<evidence type="ECO:0000256" key="12">
    <source>
        <dbReference type="ARBA" id="ARBA00080285"/>
    </source>
</evidence>
<dbReference type="GO" id="GO:1990907">
    <property type="term" value="C:beta-catenin-TCF complex"/>
    <property type="evidence" value="ECO:0007669"/>
    <property type="project" value="TreeGrafter"/>
</dbReference>
<proteinExistence type="inferred from homology"/>
<dbReference type="FunFam" id="1.10.30.10:FF:000001">
    <property type="entry name" value="transcription factor 7 isoform X2"/>
    <property type="match status" value="1"/>
</dbReference>
<dbReference type="CDD" id="cd21996">
    <property type="entry name" value="HMG-box_TCF7-like"/>
    <property type="match status" value="1"/>
</dbReference>
<dbReference type="AlphaFoldDB" id="A0A8D8YS13"/>
<evidence type="ECO:0000256" key="6">
    <source>
        <dbReference type="ARBA" id="ARBA00023125"/>
    </source>
</evidence>
<feature type="region of interest" description="Disordered" evidence="14">
    <location>
        <begin position="424"/>
        <end position="443"/>
    </location>
</feature>
<dbReference type="GO" id="GO:0001228">
    <property type="term" value="F:DNA-binding transcription activator activity, RNA polymerase II-specific"/>
    <property type="evidence" value="ECO:0007669"/>
    <property type="project" value="UniProtKB-ARBA"/>
</dbReference>
<evidence type="ECO:0000256" key="4">
    <source>
        <dbReference type="ARBA" id="ARBA00022716"/>
    </source>
</evidence>
<comment type="subunit">
    <text evidence="11">Binds to the beta-catenin homolog arm or to gro.</text>
</comment>
<dbReference type="PANTHER" id="PTHR10373:SF38">
    <property type="entry name" value="PROTEIN PANGOLIN, ISOFORM J"/>
    <property type="match status" value="1"/>
</dbReference>
<dbReference type="GO" id="GO:0007367">
    <property type="term" value="P:segment polarity determination"/>
    <property type="evidence" value="ECO:0007669"/>
    <property type="project" value="UniProtKB-KW"/>
</dbReference>
<dbReference type="EMBL" id="HBUF01390992">
    <property type="protein sequence ID" value="CAG6733848.1"/>
    <property type="molecule type" value="Transcribed_RNA"/>
</dbReference>
<dbReference type="InterPro" id="IPR024940">
    <property type="entry name" value="TCF/LEF"/>
</dbReference>
<feature type="region of interest" description="Disordered" evidence="14">
    <location>
        <begin position="594"/>
        <end position="632"/>
    </location>
</feature>
<dbReference type="Pfam" id="PF08347">
    <property type="entry name" value="CTNNB1_binding"/>
    <property type="match status" value="1"/>
</dbReference>
<feature type="compositionally biased region" description="Polar residues" evidence="14">
    <location>
        <begin position="594"/>
        <end position="612"/>
    </location>
</feature>
<feature type="compositionally biased region" description="Basic and acidic residues" evidence="14">
    <location>
        <begin position="18"/>
        <end position="43"/>
    </location>
</feature>
<organism evidence="16">
    <name type="scientific">Cacopsylla melanoneura</name>
    <dbReference type="NCBI Taxonomy" id="428564"/>
    <lineage>
        <taxon>Eukaryota</taxon>
        <taxon>Metazoa</taxon>
        <taxon>Ecdysozoa</taxon>
        <taxon>Arthropoda</taxon>
        <taxon>Hexapoda</taxon>
        <taxon>Insecta</taxon>
        <taxon>Pterygota</taxon>
        <taxon>Neoptera</taxon>
        <taxon>Paraneoptera</taxon>
        <taxon>Hemiptera</taxon>
        <taxon>Sternorrhyncha</taxon>
        <taxon>Psylloidea</taxon>
        <taxon>Psyllidae</taxon>
        <taxon>Psyllinae</taxon>
        <taxon>Cacopsylla</taxon>
    </lineage>
</organism>
<dbReference type="Pfam" id="PF00505">
    <property type="entry name" value="HMG_box"/>
    <property type="match status" value="1"/>
</dbReference>
<protein>
    <recommendedName>
        <fullName evidence="12">dTCF</fullName>
    </recommendedName>
</protein>
<name>A0A8D8YS13_9HEMI</name>
<comment type="function">
    <text evidence="10">Segment polarity protein. Functions together with arm to transduce the Wingless (Wg) signal in embryos and in developing adult tissues. Acts as a transcriptional activator, but in the absence of arm, it binds to gro and acts as a transcriptional repressor of wg-responsive genes.</text>
</comment>
<keyword evidence="5" id="KW-0805">Transcription regulation</keyword>
<dbReference type="GO" id="GO:0007476">
    <property type="term" value="P:imaginal disc-derived wing morphogenesis"/>
    <property type="evidence" value="ECO:0007669"/>
    <property type="project" value="UniProtKB-ARBA"/>
</dbReference>
<dbReference type="InterPro" id="IPR027397">
    <property type="entry name" value="Catenin-bd_sf"/>
</dbReference>
<dbReference type="SMART" id="SM01366">
    <property type="entry name" value="c-clamp"/>
    <property type="match status" value="1"/>
</dbReference>
<dbReference type="GO" id="GO:0010628">
    <property type="term" value="P:positive regulation of gene expression"/>
    <property type="evidence" value="ECO:0007669"/>
    <property type="project" value="UniProtKB-ARBA"/>
</dbReference>
<evidence type="ECO:0000256" key="14">
    <source>
        <dbReference type="SAM" id="MobiDB-lite"/>
    </source>
</evidence>
<dbReference type="GO" id="GO:0072091">
    <property type="term" value="P:regulation of stem cell proliferation"/>
    <property type="evidence" value="ECO:0007669"/>
    <property type="project" value="UniProtKB-ARBA"/>
</dbReference>
<evidence type="ECO:0000256" key="10">
    <source>
        <dbReference type="ARBA" id="ARBA00053480"/>
    </source>
</evidence>
<evidence type="ECO:0000256" key="8">
    <source>
        <dbReference type="ARBA" id="ARBA00023163"/>
    </source>
</evidence>
<dbReference type="GO" id="GO:0019900">
    <property type="term" value="F:kinase binding"/>
    <property type="evidence" value="ECO:0007669"/>
    <property type="project" value="UniProtKB-ARBA"/>
</dbReference>
<dbReference type="InterPro" id="IPR009071">
    <property type="entry name" value="HMG_box_dom"/>
</dbReference>
<dbReference type="SUPFAM" id="SSF47095">
    <property type="entry name" value="HMG-box"/>
    <property type="match status" value="1"/>
</dbReference>
<comment type="subcellular location">
    <subcellularLocation>
        <location evidence="1">Nucleus</location>
    </subcellularLocation>
</comment>
<evidence type="ECO:0000313" key="16">
    <source>
        <dbReference type="EMBL" id="CAG6733848.1"/>
    </source>
</evidence>
<keyword evidence="4" id="KW-0217">Developmental protein</keyword>
<feature type="compositionally biased region" description="Low complexity" evidence="14">
    <location>
        <begin position="331"/>
        <end position="340"/>
    </location>
</feature>
<feature type="region of interest" description="Disordered" evidence="14">
    <location>
        <begin position="281"/>
        <end position="348"/>
    </location>
</feature>
<dbReference type="InterPro" id="IPR013558">
    <property type="entry name" value="CTNNB1-bd_N"/>
</dbReference>
<evidence type="ECO:0000256" key="3">
    <source>
        <dbReference type="ARBA" id="ARBA00022687"/>
    </source>
</evidence>
<comment type="similarity">
    <text evidence="2">Belongs to the TCF/LEF family.</text>
</comment>
<feature type="compositionally biased region" description="Polar residues" evidence="14">
    <location>
        <begin position="53"/>
        <end position="70"/>
    </location>
</feature>
<dbReference type="PROSITE" id="PS50118">
    <property type="entry name" value="HMG_BOX_2"/>
    <property type="match status" value="1"/>
</dbReference>
<dbReference type="Gene3D" id="4.10.900.10">
    <property type="entry name" value="TCF3-CBD (Catenin binding domain)"/>
    <property type="match status" value="1"/>
</dbReference>
<keyword evidence="3" id="KW-0879">Wnt signaling pathway</keyword>
<evidence type="ECO:0000256" key="5">
    <source>
        <dbReference type="ARBA" id="ARBA00023015"/>
    </source>
</evidence>
<evidence type="ECO:0000256" key="7">
    <source>
        <dbReference type="ARBA" id="ARBA00023159"/>
    </source>
</evidence>
<dbReference type="GO" id="GO:0007500">
    <property type="term" value="P:mesodermal cell fate determination"/>
    <property type="evidence" value="ECO:0007669"/>
    <property type="project" value="UniProtKB-ARBA"/>
</dbReference>
<dbReference type="GO" id="GO:0045892">
    <property type="term" value="P:negative regulation of DNA-templated transcription"/>
    <property type="evidence" value="ECO:0007669"/>
    <property type="project" value="UniProtKB-ARBA"/>
</dbReference>
<feature type="DNA-binding region" description="HMG box" evidence="13">
    <location>
        <begin position="348"/>
        <end position="416"/>
    </location>
</feature>
<feature type="region of interest" description="Disordered" evidence="14">
    <location>
        <begin position="1"/>
        <end position="72"/>
    </location>
</feature>
<evidence type="ECO:0000256" key="2">
    <source>
        <dbReference type="ARBA" id="ARBA00006569"/>
    </source>
</evidence>
<evidence type="ECO:0000256" key="1">
    <source>
        <dbReference type="ARBA" id="ARBA00004123"/>
    </source>
</evidence>
<reference evidence="16" key="1">
    <citation type="submission" date="2021-05" db="EMBL/GenBank/DDBJ databases">
        <authorList>
            <person name="Alioto T."/>
            <person name="Alioto T."/>
            <person name="Gomez Garrido J."/>
        </authorList>
    </citation>
    <scope>NUCLEOTIDE SEQUENCE</scope>
</reference>
<keyword evidence="6 13" id="KW-0238">DNA-binding</keyword>
<dbReference type="InterPro" id="IPR036910">
    <property type="entry name" value="HMG_box_dom_sf"/>
</dbReference>
<dbReference type="PANTHER" id="PTHR10373">
    <property type="entry name" value="TRANSCRIPTION FACTOR 7 FAMILY MEMBER"/>
    <property type="match status" value="1"/>
</dbReference>
<feature type="region of interest" description="Disordered" evidence="14">
    <location>
        <begin position="505"/>
        <end position="548"/>
    </location>
</feature>
<evidence type="ECO:0000256" key="9">
    <source>
        <dbReference type="ARBA" id="ARBA00023242"/>
    </source>
</evidence>
<dbReference type="GO" id="GO:0060070">
    <property type="term" value="P:canonical Wnt signaling pathway"/>
    <property type="evidence" value="ECO:0007669"/>
    <property type="project" value="TreeGrafter"/>
</dbReference>
<evidence type="ECO:0000256" key="11">
    <source>
        <dbReference type="ARBA" id="ARBA00061799"/>
    </source>
</evidence>
<dbReference type="GO" id="GO:0001222">
    <property type="term" value="F:transcription corepressor binding"/>
    <property type="evidence" value="ECO:0007669"/>
    <property type="project" value="UniProtKB-ARBA"/>
</dbReference>
<dbReference type="EMBL" id="HBUF01052090">
    <property type="protein sequence ID" value="CAG6622229.1"/>
    <property type="molecule type" value="Transcribed_RNA"/>
</dbReference>
<dbReference type="SMART" id="SM00398">
    <property type="entry name" value="HMG"/>
    <property type="match status" value="1"/>
</dbReference>